<accession>A0A6B2L309</accession>
<dbReference type="AlphaFoldDB" id="A0A6B2L309"/>
<feature type="binding site" evidence="6">
    <location>
        <begin position="86"/>
        <end position="93"/>
    </location>
    <ligand>
        <name>ATP</name>
        <dbReference type="ChEBI" id="CHEBI:30616"/>
    </ligand>
</feature>
<name>A0A6B2L309_9EUKA</name>
<dbReference type="EMBL" id="GIBP01002326">
    <property type="protein sequence ID" value="NDV31295.1"/>
    <property type="molecule type" value="Transcribed_RNA"/>
</dbReference>
<dbReference type="SMART" id="SM00242">
    <property type="entry name" value="MYSc"/>
    <property type="match status" value="1"/>
</dbReference>
<organism evidence="8">
    <name type="scientific">Arcella intermedia</name>
    <dbReference type="NCBI Taxonomy" id="1963864"/>
    <lineage>
        <taxon>Eukaryota</taxon>
        <taxon>Amoebozoa</taxon>
        <taxon>Tubulinea</taxon>
        <taxon>Elardia</taxon>
        <taxon>Arcellinida</taxon>
        <taxon>Sphaerothecina</taxon>
        <taxon>Arcellidae</taxon>
        <taxon>Arcella</taxon>
    </lineage>
</organism>
<dbReference type="SUPFAM" id="SSF52540">
    <property type="entry name" value="P-loop containing nucleoside triphosphate hydrolases"/>
    <property type="match status" value="1"/>
</dbReference>
<evidence type="ECO:0000256" key="6">
    <source>
        <dbReference type="PROSITE-ProRule" id="PRU00782"/>
    </source>
</evidence>
<dbReference type="GO" id="GO:0005737">
    <property type="term" value="C:cytoplasm"/>
    <property type="evidence" value="ECO:0007669"/>
    <property type="project" value="TreeGrafter"/>
</dbReference>
<keyword evidence="3 6" id="KW-0518">Myosin</keyword>
<evidence type="ECO:0000259" key="7">
    <source>
        <dbReference type="PROSITE" id="PS51456"/>
    </source>
</evidence>
<dbReference type="GO" id="GO:0007015">
    <property type="term" value="P:actin filament organization"/>
    <property type="evidence" value="ECO:0007669"/>
    <property type="project" value="TreeGrafter"/>
</dbReference>
<dbReference type="CDD" id="cd00124">
    <property type="entry name" value="MYSc"/>
    <property type="match status" value="1"/>
</dbReference>
<reference evidence="8" key="1">
    <citation type="journal article" date="2020" name="J. Eukaryot. Microbiol.">
        <title>De novo Sequencing, Assembly and Annotation of the Transcriptome for the Free-Living Testate Amoeba Arcella intermedia.</title>
        <authorList>
            <person name="Ribeiro G.M."/>
            <person name="Porfirio-Sousa A.L."/>
            <person name="Maurer-Alcala X.X."/>
            <person name="Katz L.A."/>
            <person name="Lahr D.J.G."/>
        </authorList>
    </citation>
    <scope>NUCLEOTIDE SEQUENCE</scope>
</reference>
<dbReference type="GO" id="GO:0005524">
    <property type="term" value="F:ATP binding"/>
    <property type="evidence" value="ECO:0007669"/>
    <property type="project" value="UniProtKB-UniRule"/>
</dbReference>
<evidence type="ECO:0000256" key="1">
    <source>
        <dbReference type="ARBA" id="ARBA00022741"/>
    </source>
</evidence>
<dbReference type="PANTHER" id="PTHR13140">
    <property type="entry name" value="MYOSIN"/>
    <property type="match status" value="1"/>
</dbReference>
<dbReference type="GO" id="GO:0000146">
    <property type="term" value="F:microfilament motor activity"/>
    <property type="evidence" value="ECO:0007669"/>
    <property type="project" value="TreeGrafter"/>
</dbReference>
<dbReference type="InterPro" id="IPR001609">
    <property type="entry name" value="Myosin_head_motor_dom-like"/>
</dbReference>
<evidence type="ECO:0000256" key="3">
    <source>
        <dbReference type="ARBA" id="ARBA00023123"/>
    </source>
</evidence>
<evidence type="ECO:0000256" key="4">
    <source>
        <dbReference type="ARBA" id="ARBA00023175"/>
    </source>
</evidence>
<dbReference type="GO" id="GO:0016459">
    <property type="term" value="C:myosin complex"/>
    <property type="evidence" value="ECO:0007669"/>
    <property type="project" value="UniProtKB-KW"/>
</dbReference>
<dbReference type="Gene3D" id="1.20.58.530">
    <property type="match status" value="1"/>
</dbReference>
<dbReference type="PROSITE" id="PS51456">
    <property type="entry name" value="MYOSIN_MOTOR"/>
    <property type="match status" value="1"/>
</dbReference>
<protein>
    <recommendedName>
        <fullName evidence="7">Myosin motor domain-containing protein</fullName>
    </recommendedName>
</protein>
<feature type="domain" description="Myosin motor" evidence="7">
    <location>
        <begin position="1"/>
        <end position="424"/>
    </location>
</feature>
<dbReference type="PANTHER" id="PTHR13140:SF752">
    <property type="entry name" value="MYOSIN-M HEAVY CHAIN"/>
    <property type="match status" value="1"/>
</dbReference>
<keyword evidence="1 6" id="KW-0547">Nucleotide-binding</keyword>
<dbReference type="InterPro" id="IPR036961">
    <property type="entry name" value="Kinesin_motor_dom_sf"/>
</dbReference>
<keyword evidence="4 6" id="KW-0505">Motor protein</keyword>
<dbReference type="Gene3D" id="3.40.850.10">
    <property type="entry name" value="Kinesin motor domain"/>
    <property type="match status" value="1"/>
</dbReference>
<keyword evidence="5 6" id="KW-0009">Actin-binding</keyword>
<keyword evidence="2 6" id="KW-0067">ATP-binding</keyword>
<dbReference type="Pfam" id="PF00063">
    <property type="entry name" value="Myosin_head"/>
    <property type="match status" value="1"/>
</dbReference>
<proteinExistence type="inferred from homology"/>
<dbReference type="PRINTS" id="PR00193">
    <property type="entry name" value="MYOSINHEAVY"/>
</dbReference>
<dbReference type="GO" id="GO:0016020">
    <property type="term" value="C:membrane"/>
    <property type="evidence" value="ECO:0007669"/>
    <property type="project" value="TreeGrafter"/>
</dbReference>
<dbReference type="FunFam" id="1.10.10.820:FF:000001">
    <property type="entry name" value="Myosin heavy chain"/>
    <property type="match status" value="1"/>
</dbReference>
<dbReference type="Gene3D" id="1.20.120.720">
    <property type="entry name" value="Myosin VI head, motor domain, U50 subdomain"/>
    <property type="match status" value="1"/>
</dbReference>
<dbReference type="GO" id="GO:0051015">
    <property type="term" value="F:actin filament binding"/>
    <property type="evidence" value="ECO:0007669"/>
    <property type="project" value="TreeGrafter"/>
</dbReference>
<comment type="caution">
    <text evidence="6">Lacks conserved residue(s) required for the propagation of feature annotation.</text>
</comment>
<dbReference type="InterPro" id="IPR027417">
    <property type="entry name" value="P-loop_NTPase"/>
</dbReference>
<evidence type="ECO:0000256" key="5">
    <source>
        <dbReference type="ARBA" id="ARBA00023203"/>
    </source>
</evidence>
<evidence type="ECO:0000313" key="8">
    <source>
        <dbReference type="EMBL" id="NDV31295.1"/>
    </source>
</evidence>
<evidence type="ECO:0000256" key="2">
    <source>
        <dbReference type="ARBA" id="ARBA00022840"/>
    </source>
</evidence>
<comment type="similarity">
    <text evidence="6">Belongs to the TRAFAC class myosin-kinesin ATPase superfamily. Myosin family.</text>
</comment>
<sequence>MDQISEAIILHNIKERYDKDLIYTFIGPMLISMNPFRKLDQYGEHLIPEYAAKPPKEDLLPHIYHIAQNAYKSIAFAKSQSVVISGESGAGKTEATKIILKFLCDVSDQTANASSTMSLAKSILATNPILEAFGNAKTIRNNNSSRFGKFIRILFNSGGTIVGAKIDNYLLENTRIIFQAPSERNYHIFYQLLKGASAEQKAKFYLGSPKDYHYLTNGDLEAPGIDDVEWFNSTKTAFSTLGISQDEQDSIFQVVSSVLLLGNVEFGGEESVTIKNTHILALVAKLLGVRDHMLVEALTKRFFGGGGRASSYNIPLNKAQAIENRDALAKELYSKLFDHLVNRLNSALTGTIEPNTLFIGVLDIFGFEIFNHNSLEQFCINYTNERLHLQFNSHMFKAEQEEYEKESVAWEKITFHDNQVHRLY</sequence>
<dbReference type="Gene3D" id="1.10.10.820">
    <property type="match status" value="1"/>
</dbReference>